<evidence type="ECO:0000313" key="2">
    <source>
        <dbReference type="EMBL" id="OBX84285.1"/>
    </source>
</evidence>
<accession>A0A1B8QKY5</accession>
<keyword evidence="1" id="KW-0472">Membrane</keyword>
<dbReference type="SUPFAM" id="SSF54523">
    <property type="entry name" value="Pili subunits"/>
    <property type="match status" value="1"/>
</dbReference>
<gene>
    <name evidence="2" type="ORF">A9306_03310</name>
</gene>
<sequence>MGNNAMLPTNSAKGFTLIELMVVVIIIAILAAMAAPSMSRQIQQMRVIDGANVIESAFKDARTQAQIYQKSTFVELTNTAVDKRMDVKFVDSTDSRSRFALSDGLTITPSTASLSKISFTPQKHAFENNTGTGTALNNTTKISVCSGTGVDRYSVFVDGNSNIVTQKDGTC</sequence>
<comment type="caution">
    <text evidence="2">The sequence shown here is derived from an EMBL/GenBank/DDBJ whole genome shotgun (WGS) entry which is preliminary data.</text>
</comment>
<name>A0A1B8QKY5_9GAMM</name>
<evidence type="ECO:0000313" key="3">
    <source>
        <dbReference type="Proteomes" id="UP000092616"/>
    </source>
</evidence>
<dbReference type="AlphaFoldDB" id="A0A1B8QKY5"/>
<organism evidence="2 3">
    <name type="scientific">Faucicola atlantae</name>
    <dbReference type="NCBI Taxonomy" id="34059"/>
    <lineage>
        <taxon>Bacteria</taxon>
        <taxon>Pseudomonadati</taxon>
        <taxon>Pseudomonadota</taxon>
        <taxon>Gammaproteobacteria</taxon>
        <taxon>Moraxellales</taxon>
        <taxon>Moraxellaceae</taxon>
        <taxon>Faucicola</taxon>
    </lineage>
</organism>
<dbReference type="InterPro" id="IPR045584">
    <property type="entry name" value="Pilin-like"/>
</dbReference>
<dbReference type="EMBL" id="LZNA01000006">
    <property type="protein sequence ID" value="OBX84285.1"/>
    <property type="molecule type" value="Genomic_DNA"/>
</dbReference>
<keyword evidence="1" id="KW-0812">Transmembrane</keyword>
<keyword evidence="1" id="KW-1133">Transmembrane helix</keyword>
<protein>
    <submittedName>
        <fullName evidence="2">Uncharacterized protein</fullName>
    </submittedName>
</protein>
<feature type="transmembrane region" description="Helical" evidence="1">
    <location>
        <begin position="15"/>
        <end position="36"/>
    </location>
</feature>
<reference evidence="2 3" key="1">
    <citation type="submission" date="2016-06" db="EMBL/GenBank/DDBJ databases">
        <title>Draft genome of Moraxella atlantae CCUG 59586.</title>
        <authorList>
            <person name="Salva-Serra F."/>
            <person name="Engstrom-Jakobsson H."/>
            <person name="Thorell K."/>
            <person name="Gonzales-Siles L."/>
            <person name="Karlsson R."/>
            <person name="Boulund F."/>
            <person name="Engstrand L."/>
            <person name="Kristiansson E."/>
            <person name="Moore E."/>
        </authorList>
    </citation>
    <scope>NUCLEOTIDE SEQUENCE [LARGE SCALE GENOMIC DNA]</scope>
    <source>
        <strain evidence="2 3">CCUG 59586</strain>
    </source>
</reference>
<evidence type="ECO:0000256" key="1">
    <source>
        <dbReference type="SAM" id="Phobius"/>
    </source>
</evidence>
<dbReference type="Gene3D" id="3.30.700.10">
    <property type="entry name" value="Glycoprotein, Type 4 Pilin"/>
    <property type="match status" value="1"/>
</dbReference>
<proteinExistence type="predicted"/>
<dbReference type="PROSITE" id="PS00409">
    <property type="entry name" value="PROKAR_NTER_METHYL"/>
    <property type="match status" value="1"/>
</dbReference>
<dbReference type="Proteomes" id="UP000092616">
    <property type="component" value="Unassembled WGS sequence"/>
</dbReference>
<dbReference type="Pfam" id="PF07963">
    <property type="entry name" value="N_methyl"/>
    <property type="match status" value="1"/>
</dbReference>
<keyword evidence="3" id="KW-1185">Reference proteome</keyword>
<dbReference type="InterPro" id="IPR012902">
    <property type="entry name" value="N_methyl_site"/>
</dbReference>
<dbReference type="NCBIfam" id="TIGR02532">
    <property type="entry name" value="IV_pilin_GFxxxE"/>
    <property type="match status" value="1"/>
</dbReference>